<dbReference type="Proteomes" id="UP000051184">
    <property type="component" value="Unassembled WGS sequence"/>
</dbReference>
<evidence type="ECO:0000313" key="2">
    <source>
        <dbReference type="Proteomes" id="UP000051184"/>
    </source>
</evidence>
<dbReference type="STRING" id="1715691.TA5113_01032"/>
<accession>A0A0P1ISH7</accession>
<dbReference type="RefSeq" id="WP_058315285.1">
    <property type="nucleotide sequence ID" value="NZ_CYTO01000009.1"/>
</dbReference>
<gene>
    <name evidence="1" type="ORF">TA5114_02205</name>
</gene>
<dbReference type="EMBL" id="CYUE01000020">
    <property type="protein sequence ID" value="CUK26395.1"/>
    <property type="molecule type" value="Genomic_DNA"/>
</dbReference>
<evidence type="ECO:0008006" key="3">
    <source>
        <dbReference type="Google" id="ProtNLM"/>
    </source>
</evidence>
<dbReference type="AlphaFoldDB" id="A0A0P1ISH7"/>
<evidence type="ECO:0000313" key="1">
    <source>
        <dbReference type="EMBL" id="CUK26395.1"/>
    </source>
</evidence>
<keyword evidence="2" id="KW-1185">Reference proteome</keyword>
<sequence length="152" mass="16521">MTDRAALKKAIHDRLMASEEGELAVAMTHYEAHLSQSQTGDHDLHDTDDQVASRESRDLAAAFDAPVQAHHAKVDAIENTDFSLTDYVRPGAAVSFNNRHFVVCVATARFDVIGTTYMGISTGSPIYEAIAGLHAGDRFTFQGSELEISDVL</sequence>
<protein>
    <recommendedName>
        <fullName evidence="3">Transcription elongation factor</fullName>
    </recommendedName>
</protein>
<reference evidence="2" key="1">
    <citation type="submission" date="2015-09" db="EMBL/GenBank/DDBJ databases">
        <authorList>
            <person name="Rodrigo-Torres Lidia"/>
            <person name="Arahal R.David."/>
        </authorList>
    </citation>
    <scope>NUCLEOTIDE SEQUENCE [LARGE SCALE GENOMIC DNA]</scope>
    <source>
        <strain evidence="2">CECT 5114</strain>
    </source>
</reference>
<proteinExistence type="predicted"/>
<organism evidence="1 2">
    <name type="scientific">Cognatishimia activa</name>
    <dbReference type="NCBI Taxonomy" id="1715691"/>
    <lineage>
        <taxon>Bacteria</taxon>
        <taxon>Pseudomonadati</taxon>
        <taxon>Pseudomonadota</taxon>
        <taxon>Alphaproteobacteria</taxon>
        <taxon>Rhodobacterales</taxon>
        <taxon>Paracoccaceae</taxon>
        <taxon>Cognatishimia</taxon>
    </lineage>
</organism>
<dbReference type="OrthoDB" id="8293772at2"/>
<name>A0A0P1ISH7_9RHOB</name>